<name>A0AAU7XGH0_9HYPH</name>
<feature type="active site" description="Proton acceptor" evidence="12 13">
    <location>
        <position position="185"/>
    </location>
</feature>
<keyword evidence="5 12" id="KW-0949">S-adenosyl-L-methionine</keyword>
<keyword evidence="2 12" id="KW-0698">rRNA processing</keyword>
<dbReference type="EMBL" id="CP158568">
    <property type="protein sequence ID" value="XBY46682.1"/>
    <property type="molecule type" value="Genomic_DNA"/>
</dbReference>
<keyword evidence="3 12" id="KW-0489">Methyltransferase</keyword>
<feature type="compositionally biased region" description="Gly residues" evidence="14">
    <location>
        <begin position="1"/>
        <end position="10"/>
    </location>
</feature>
<feature type="binding site" evidence="12">
    <location>
        <position position="120"/>
    </location>
    <ligand>
        <name>S-adenosyl-L-methionine</name>
        <dbReference type="ChEBI" id="CHEBI:59789"/>
    </ligand>
</feature>
<dbReference type="SUPFAM" id="SSF53335">
    <property type="entry name" value="S-adenosyl-L-methionine-dependent methyltransferases"/>
    <property type="match status" value="1"/>
</dbReference>
<evidence type="ECO:0000256" key="10">
    <source>
        <dbReference type="ARBA" id="ARBA00042745"/>
    </source>
</evidence>
<evidence type="ECO:0000256" key="5">
    <source>
        <dbReference type="ARBA" id="ARBA00022691"/>
    </source>
</evidence>
<dbReference type="KEGG" id="mflg:ABS361_10975"/>
<evidence type="ECO:0000259" key="15">
    <source>
        <dbReference type="Pfam" id="PF01728"/>
    </source>
</evidence>
<dbReference type="InterPro" id="IPR015507">
    <property type="entry name" value="rRNA-MeTfrase_E"/>
</dbReference>
<evidence type="ECO:0000256" key="9">
    <source>
        <dbReference type="ARBA" id="ARBA00041995"/>
    </source>
</evidence>
<comment type="catalytic activity">
    <reaction evidence="11 12">
        <text>uridine(2552) in 23S rRNA + S-adenosyl-L-methionine = 2'-O-methyluridine(2552) in 23S rRNA + S-adenosyl-L-homocysteine + H(+)</text>
        <dbReference type="Rhea" id="RHEA:42720"/>
        <dbReference type="Rhea" id="RHEA-COMP:10202"/>
        <dbReference type="Rhea" id="RHEA-COMP:10203"/>
        <dbReference type="ChEBI" id="CHEBI:15378"/>
        <dbReference type="ChEBI" id="CHEBI:57856"/>
        <dbReference type="ChEBI" id="CHEBI:59789"/>
        <dbReference type="ChEBI" id="CHEBI:65315"/>
        <dbReference type="ChEBI" id="CHEBI:74478"/>
        <dbReference type="EC" id="2.1.1.166"/>
    </reaction>
</comment>
<evidence type="ECO:0000256" key="3">
    <source>
        <dbReference type="ARBA" id="ARBA00022603"/>
    </source>
</evidence>
<dbReference type="InterPro" id="IPR002877">
    <property type="entry name" value="RNA_MeTrfase_FtsJ_dom"/>
</dbReference>
<dbReference type="InterPro" id="IPR029063">
    <property type="entry name" value="SAM-dependent_MTases_sf"/>
</dbReference>
<dbReference type="Gene3D" id="3.40.50.150">
    <property type="entry name" value="Vaccinia Virus protein VP39"/>
    <property type="match status" value="1"/>
</dbReference>
<evidence type="ECO:0000256" key="12">
    <source>
        <dbReference type="HAMAP-Rule" id="MF_01547"/>
    </source>
</evidence>
<feature type="domain" description="Ribosomal RNA methyltransferase FtsJ" evidence="15">
    <location>
        <begin position="49"/>
        <end position="228"/>
    </location>
</feature>
<dbReference type="FunFam" id="3.40.50.150:FF:000220">
    <property type="entry name" value="CAMK protein kinase"/>
    <property type="match status" value="1"/>
</dbReference>
<evidence type="ECO:0000256" key="4">
    <source>
        <dbReference type="ARBA" id="ARBA00022679"/>
    </source>
</evidence>
<feature type="binding site" evidence="12">
    <location>
        <position position="83"/>
    </location>
    <ligand>
        <name>S-adenosyl-L-methionine</name>
        <dbReference type="ChEBI" id="CHEBI:59789"/>
    </ligand>
</feature>
<dbReference type="PANTHER" id="PTHR10920:SF18">
    <property type="entry name" value="RRNA METHYLTRANSFERASE 2, MITOCHONDRIAL"/>
    <property type="match status" value="1"/>
</dbReference>
<dbReference type="PANTHER" id="PTHR10920">
    <property type="entry name" value="RIBOSOMAL RNA METHYLTRANSFERASE"/>
    <property type="match status" value="1"/>
</dbReference>
<feature type="binding site" evidence="12">
    <location>
        <position position="81"/>
    </location>
    <ligand>
        <name>S-adenosyl-L-methionine</name>
        <dbReference type="ChEBI" id="CHEBI:59789"/>
    </ligand>
</feature>
<dbReference type="HAMAP" id="MF_01547">
    <property type="entry name" value="RNA_methyltr_E"/>
    <property type="match status" value="1"/>
</dbReference>
<comment type="subcellular location">
    <subcellularLocation>
        <location evidence="12">Cytoplasm</location>
    </subcellularLocation>
</comment>
<dbReference type="PIRSF" id="PIRSF005461">
    <property type="entry name" value="23S_rRNA_mtase"/>
    <property type="match status" value="1"/>
</dbReference>
<dbReference type="RefSeq" id="WP_407051774.1">
    <property type="nucleotide sequence ID" value="NZ_CP158568.1"/>
</dbReference>
<dbReference type="AlphaFoldDB" id="A0AAU7XGH0"/>
<proteinExistence type="inferred from homology"/>
<dbReference type="GO" id="GO:0005737">
    <property type="term" value="C:cytoplasm"/>
    <property type="evidence" value="ECO:0007669"/>
    <property type="project" value="UniProtKB-SubCell"/>
</dbReference>
<evidence type="ECO:0000256" key="14">
    <source>
        <dbReference type="SAM" id="MobiDB-lite"/>
    </source>
</evidence>
<feature type="compositionally biased region" description="Basic residues" evidence="14">
    <location>
        <begin position="14"/>
        <end position="25"/>
    </location>
</feature>
<evidence type="ECO:0000256" key="2">
    <source>
        <dbReference type="ARBA" id="ARBA00022552"/>
    </source>
</evidence>
<evidence type="ECO:0000256" key="1">
    <source>
        <dbReference type="ARBA" id="ARBA00022490"/>
    </source>
</evidence>
<comment type="function">
    <text evidence="6 12">Specifically methylates the uridine in position 2552 of 23S rRNA at the 2'-O position of the ribose in the fully assembled 50S ribosomal subunit.</text>
</comment>
<dbReference type="Pfam" id="PF01728">
    <property type="entry name" value="FtsJ"/>
    <property type="match status" value="1"/>
</dbReference>
<protein>
    <recommendedName>
        <fullName evidence="8 12">Ribosomal RNA large subunit methyltransferase E</fullName>
        <ecNumber evidence="7 12">2.1.1.166</ecNumber>
    </recommendedName>
    <alternativeName>
        <fullName evidence="10 12">23S rRNA Um2552 methyltransferase</fullName>
    </alternativeName>
    <alternativeName>
        <fullName evidence="9 12">rRNA (uridine-2'-O-)-methyltransferase</fullName>
    </alternativeName>
</protein>
<evidence type="ECO:0000256" key="7">
    <source>
        <dbReference type="ARBA" id="ARBA00038861"/>
    </source>
</evidence>
<feature type="binding site" evidence="12">
    <location>
        <position position="145"/>
    </location>
    <ligand>
        <name>S-adenosyl-L-methionine</name>
        <dbReference type="ChEBI" id="CHEBI:59789"/>
    </ligand>
</feature>
<evidence type="ECO:0000256" key="6">
    <source>
        <dbReference type="ARBA" id="ARBA00037569"/>
    </source>
</evidence>
<feature type="region of interest" description="Disordered" evidence="14">
    <location>
        <begin position="1"/>
        <end position="28"/>
    </location>
</feature>
<gene>
    <name evidence="12" type="primary">rlmE</name>
    <name evidence="12" type="synonym">ftsJ</name>
    <name evidence="12" type="synonym">rrmJ</name>
    <name evidence="16" type="ORF">ABS361_10975</name>
</gene>
<dbReference type="InterPro" id="IPR050082">
    <property type="entry name" value="RNA_methyltr_RlmE"/>
</dbReference>
<dbReference type="GO" id="GO:0008650">
    <property type="term" value="F:rRNA (uridine-2'-O-)-methyltransferase activity"/>
    <property type="evidence" value="ECO:0007669"/>
    <property type="project" value="UniProtKB-UniRule"/>
</dbReference>
<evidence type="ECO:0000256" key="11">
    <source>
        <dbReference type="ARBA" id="ARBA00048970"/>
    </source>
</evidence>
<dbReference type="EC" id="2.1.1.166" evidence="7 12"/>
<feature type="binding site" evidence="12">
    <location>
        <position position="104"/>
    </location>
    <ligand>
        <name>S-adenosyl-L-methionine</name>
        <dbReference type="ChEBI" id="CHEBI:59789"/>
    </ligand>
</feature>
<sequence>MTDKSGGGGAPRQLKVRVKTAKKRTASSTRWLQRHLNDPYVARARREGWRSRAAFKLIEMDDKYKLLKPGQRVVDLGCAPGGWCQVAAERVKSADGNPRVVGIDYLDVDPIPGVIILKKDFLDEDAPQVLFDALQGEKADVVLSDMAAPTTGHHKTDHLRTIHLCEVAAEFAREVLRPGGSFVAKVFRGGTENELLAGLKRDYASVAHVKPPSSRQESVEMYVVARGFRGVQVEAAEDGDE</sequence>
<evidence type="ECO:0000256" key="8">
    <source>
        <dbReference type="ARBA" id="ARBA00041129"/>
    </source>
</evidence>
<keyword evidence="1 12" id="KW-0963">Cytoplasm</keyword>
<organism evidence="16">
    <name type="scientific">Methyloraptor flagellatus</name>
    <dbReference type="NCBI Taxonomy" id="3162530"/>
    <lineage>
        <taxon>Bacteria</taxon>
        <taxon>Pseudomonadati</taxon>
        <taxon>Pseudomonadota</taxon>
        <taxon>Alphaproteobacteria</taxon>
        <taxon>Hyphomicrobiales</taxon>
        <taxon>Ancalomicrobiaceae</taxon>
        <taxon>Methyloraptor</taxon>
    </lineage>
</organism>
<comment type="similarity">
    <text evidence="12">Belongs to the class I-like SAM-binding methyltransferase superfamily. RNA methyltransferase RlmE family.</text>
</comment>
<reference evidence="16" key="1">
    <citation type="submission" date="2024-06" db="EMBL/GenBank/DDBJ databases">
        <title>Methylostella associata gen. nov., sp. nov., a novel Ancalomicrobiaceae-affiliated facultatively methylotrophic bacteria that feed on methanotrophs of the genus Methylococcus.</title>
        <authorList>
            <person name="Saltykova V."/>
            <person name="Danilova O.V."/>
            <person name="Oshkin I.Y."/>
            <person name="Belova S.E."/>
            <person name="Pimenov N.V."/>
            <person name="Dedysh S.N."/>
        </authorList>
    </citation>
    <scope>NUCLEOTIDE SEQUENCE</scope>
    <source>
        <strain evidence="16">S20</strain>
    </source>
</reference>
<accession>A0AAU7XGH0</accession>
<evidence type="ECO:0000313" key="16">
    <source>
        <dbReference type="EMBL" id="XBY46682.1"/>
    </source>
</evidence>
<evidence type="ECO:0000256" key="13">
    <source>
        <dbReference type="PIRSR" id="PIRSR005461-1"/>
    </source>
</evidence>
<keyword evidence="4 12" id="KW-0808">Transferase</keyword>